<protein>
    <submittedName>
        <fullName evidence="1">Uncharacterized protein</fullName>
    </submittedName>
</protein>
<evidence type="ECO:0000313" key="2">
    <source>
        <dbReference type="Proteomes" id="UP001206925"/>
    </source>
</evidence>
<accession>A0AAD5BRH5</accession>
<keyword evidence="2" id="KW-1185">Reference proteome</keyword>
<proteinExistence type="predicted"/>
<feature type="non-terminal residue" evidence="1">
    <location>
        <position position="1"/>
    </location>
</feature>
<reference evidence="1" key="1">
    <citation type="submission" date="2022-06" db="EMBL/GenBank/DDBJ databases">
        <title>Uncovering the hologenomic basis of an extraordinary plant invasion.</title>
        <authorList>
            <person name="Bieker V.C."/>
            <person name="Martin M.D."/>
            <person name="Gilbert T."/>
            <person name="Hodgins K."/>
            <person name="Battlay P."/>
            <person name="Petersen B."/>
            <person name="Wilson J."/>
        </authorList>
    </citation>
    <scope>NUCLEOTIDE SEQUENCE</scope>
    <source>
        <strain evidence="1">AA19_3_7</strain>
        <tissue evidence="1">Leaf</tissue>
    </source>
</reference>
<dbReference type="Proteomes" id="UP001206925">
    <property type="component" value="Unassembled WGS sequence"/>
</dbReference>
<dbReference type="AlphaFoldDB" id="A0AAD5BRH5"/>
<sequence length="208" mass="24033">VDEILKSPEGQRTADPPLLPVPGSILTTPMSHFPDSFSKMLLLGFSQETLDECRTSINTVIENADVRIGANLDGLNNAQKLTELDDLITYLRWFLGEIQRMFSFLDKSHMSFMRAAEEMKSLTLTNSEFSDYFRQHHDIRTDFFVYIDKLNSKVNRMMKLTPRSSAKFFNKYQDHASDMRTMIEDLGLACWEFFSTIIAFYEEAQPTN</sequence>
<dbReference type="EMBL" id="JAMZMK010011269">
    <property type="protein sequence ID" value="KAI7728115.1"/>
    <property type="molecule type" value="Genomic_DNA"/>
</dbReference>
<comment type="caution">
    <text evidence="1">The sequence shown here is derived from an EMBL/GenBank/DDBJ whole genome shotgun (WGS) entry which is preliminary data.</text>
</comment>
<gene>
    <name evidence="1" type="ORF">M8C21_028617</name>
</gene>
<organism evidence="1 2">
    <name type="scientific">Ambrosia artemisiifolia</name>
    <name type="common">Common ragweed</name>
    <dbReference type="NCBI Taxonomy" id="4212"/>
    <lineage>
        <taxon>Eukaryota</taxon>
        <taxon>Viridiplantae</taxon>
        <taxon>Streptophyta</taxon>
        <taxon>Embryophyta</taxon>
        <taxon>Tracheophyta</taxon>
        <taxon>Spermatophyta</taxon>
        <taxon>Magnoliopsida</taxon>
        <taxon>eudicotyledons</taxon>
        <taxon>Gunneridae</taxon>
        <taxon>Pentapetalae</taxon>
        <taxon>asterids</taxon>
        <taxon>campanulids</taxon>
        <taxon>Asterales</taxon>
        <taxon>Asteraceae</taxon>
        <taxon>Asteroideae</taxon>
        <taxon>Heliantheae alliance</taxon>
        <taxon>Heliantheae</taxon>
        <taxon>Ambrosia</taxon>
    </lineage>
</organism>
<name>A0AAD5BRH5_AMBAR</name>
<evidence type="ECO:0000313" key="1">
    <source>
        <dbReference type="EMBL" id="KAI7728115.1"/>
    </source>
</evidence>